<dbReference type="Proteomes" id="UP000321735">
    <property type="component" value="Chromosome"/>
</dbReference>
<organism evidence="1 2">
    <name type="scientific">Bacillus cereus</name>
    <dbReference type="NCBI Taxonomy" id="1396"/>
    <lineage>
        <taxon>Bacteria</taxon>
        <taxon>Bacillati</taxon>
        <taxon>Bacillota</taxon>
        <taxon>Bacilli</taxon>
        <taxon>Bacillales</taxon>
        <taxon>Bacillaceae</taxon>
        <taxon>Bacillus</taxon>
        <taxon>Bacillus cereus group</taxon>
    </lineage>
</organism>
<proteinExistence type="predicted"/>
<evidence type="ECO:0000313" key="1">
    <source>
        <dbReference type="EMBL" id="QDZ77276.1"/>
    </source>
</evidence>
<dbReference type="AlphaFoldDB" id="A0A9X7QNC3"/>
<dbReference type="EMBL" id="CP031778">
    <property type="protein sequence ID" value="QDZ77276.1"/>
    <property type="molecule type" value="Genomic_DNA"/>
</dbReference>
<reference evidence="1 2" key="1">
    <citation type="journal article" date="2019" name="Ecotoxicol. Environ. Saf.">
        <title>Microbial characterization of heavy metal resistant bacterial strains isolated from an electroplating wastewater treatment plant.</title>
        <authorList>
            <person name="Cai X."/>
            <person name="Zheng X."/>
            <person name="Zhang D."/>
            <person name="Iqbal W."/>
            <person name="Liu C."/>
            <person name="Yang B."/>
            <person name="Zhao X."/>
            <person name="Lu X."/>
            <person name="Mao Y."/>
        </authorList>
    </citation>
    <scope>NUCLEOTIDE SEQUENCE [LARGE SCALE GENOMIC DNA]</scope>
    <source>
        <strain evidence="1 2">Co1-1</strain>
    </source>
</reference>
<sequence length="114" mass="13625">MGRHRKKEQLRRMVLLQEEMKVLIQYVYQQWESGKQDQCNPVPHLAYTETLAFECSSAYQNIKNMSVEMMRDMRTYKREKVLAQIEELYQHMLSIVAAVLETIRKYSVSAYRVS</sequence>
<protein>
    <submittedName>
        <fullName evidence="1">Uncharacterized protein</fullName>
    </submittedName>
</protein>
<gene>
    <name evidence="1" type="ORF">D0437_31785</name>
</gene>
<evidence type="ECO:0000313" key="2">
    <source>
        <dbReference type="Proteomes" id="UP000321735"/>
    </source>
</evidence>
<name>A0A9X7QNC3_BACCE</name>
<accession>A0A9X7QNC3</accession>
<dbReference type="RefSeq" id="WP_208743061.1">
    <property type="nucleotide sequence ID" value="NZ_CP031778.1"/>
</dbReference>